<accession>A0ABV8LG21</accession>
<keyword evidence="2" id="KW-1185">Reference proteome</keyword>
<sequence>MAFTIDDVEELTGLVVAAWRTGLDRDWSAPAGRLTWSCLRTADHTVDTVLAPAIFLASRKLDGYPAYGVSTPGADAAPAVLIEALATSARILAGVVRTAEAGARAVIWRRPEVEVRGPADFPPRAGLELILHAHDVCQGLGVPFKPPDGLCERLRAHTRDWPIWASPGWSSPTDAPDAWRDLLRASGR</sequence>
<evidence type="ECO:0008006" key="3">
    <source>
        <dbReference type="Google" id="ProtNLM"/>
    </source>
</evidence>
<gene>
    <name evidence="1" type="ORF">ACFOZ4_04615</name>
</gene>
<evidence type="ECO:0000313" key="1">
    <source>
        <dbReference type="EMBL" id="MFC4129881.1"/>
    </source>
</evidence>
<protein>
    <recommendedName>
        <fullName evidence="3">Mycothiol-dependent maleylpyruvate isomerase metal-binding domain-containing protein</fullName>
    </recommendedName>
</protein>
<comment type="caution">
    <text evidence="1">The sequence shown here is derived from an EMBL/GenBank/DDBJ whole genome shotgun (WGS) entry which is preliminary data.</text>
</comment>
<dbReference type="RefSeq" id="WP_253760120.1">
    <property type="nucleotide sequence ID" value="NZ_JAMZDZ010000001.1"/>
</dbReference>
<organism evidence="1 2">
    <name type="scientific">Hamadaea flava</name>
    <dbReference type="NCBI Taxonomy" id="1742688"/>
    <lineage>
        <taxon>Bacteria</taxon>
        <taxon>Bacillati</taxon>
        <taxon>Actinomycetota</taxon>
        <taxon>Actinomycetes</taxon>
        <taxon>Micromonosporales</taxon>
        <taxon>Micromonosporaceae</taxon>
        <taxon>Hamadaea</taxon>
    </lineage>
</organism>
<reference evidence="2" key="1">
    <citation type="journal article" date="2019" name="Int. J. Syst. Evol. Microbiol.">
        <title>The Global Catalogue of Microorganisms (GCM) 10K type strain sequencing project: providing services to taxonomists for standard genome sequencing and annotation.</title>
        <authorList>
            <consortium name="The Broad Institute Genomics Platform"/>
            <consortium name="The Broad Institute Genome Sequencing Center for Infectious Disease"/>
            <person name="Wu L."/>
            <person name="Ma J."/>
        </authorList>
    </citation>
    <scope>NUCLEOTIDE SEQUENCE [LARGE SCALE GENOMIC DNA]</scope>
    <source>
        <strain evidence="2">CGMCC 4.7289</strain>
    </source>
</reference>
<evidence type="ECO:0000313" key="2">
    <source>
        <dbReference type="Proteomes" id="UP001595816"/>
    </source>
</evidence>
<dbReference type="EMBL" id="JBHSAY010000003">
    <property type="protein sequence ID" value="MFC4129881.1"/>
    <property type="molecule type" value="Genomic_DNA"/>
</dbReference>
<dbReference type="Proteomes" id="UP001595816">
    <property type="component" value="Unassembled WGS sequence"/>
</dbReference>
<name>A0ABV8LG21_9ACTN</name>
<proteinExistence type="predicted"/>